<keyword evidence="1" id="KW-0732">Signal</keyword>
<evidence type="ECO:0000313" key="2">
    <source>
        <dbReference type="EMBL" id="SCY73727.1"/>
    </source>
</evidence>
<evidence type="ECO:0000256" key="1">
    <source>
        <dbReference type="SAM" id="SignalP"/>
    </source>
</evidence>
<dbReference type="RefSeq" id="WP_091543501.1">
    <property type="nucleotide sequence ID" value="NZ_FMUS01000014.1"/>
</dbReference>
<sequence length="242" mass="27236">MRLINNHKKFFLILCLSLFILTACQQNKTEGVNNEDLLSASIEVMKNVDSYVADTRVGLVDQEGVLTDQLMATITYHNSPFSYSNLQEMQASSNDAGIVDDLQLYLLVKDDVAYIYNSITGIWLDDEDDKLIGSIKELSNIFGSFESNYFIDLENVETKDNRVTIRGNTNSSAFLHNLMQAIDAEATGAFETVIDENTNFMESFHYTVDIESEGKMTKHQIDISLKSINNAPEIEIPESALY</sequence>
<organism evidence="2 3">
    <name type="scientific">Alkaliphilus peptidifermentans DSM 18978</name>
    <dbReference type="NCBI Taxonomy" id="1120976"/>
    <lineage>
        <taxon>Bacteria</taxon>
        <taxon>Bacillati</taxon>
        <taxon>Bacillota</taxon>
        <taxon>Clostridia</taxon>
        <taxon>Peptostreptococcales</taxon>
        <taxon>Natronincolaceae</taxon>
        <taxon>Alkaliphilus</taxon>
    </lineage>
</organism>
<accession>A0A1G5ICT1</accession>
<gene>
    <name evidence="2" type="ORF">SAMN03080606_02341</name>
</gene>
<dbReference type="PROSITE" id="PS51257">
    <property type="entry name" value="PROKAR_LIPOPROTEIN"/>
    <property type="match status" value="1"/>
</dbReference>
<name>A0A1G5ICT1_9FIRM</name>
<protein>
    <recommendedName>
        <fullName evidence="4">LppX_LprAFG lipoprotein</fullName>
    </recommendedName>
</protein>
<reference evidence="2 3" key="1">
    <citation type="submission" date="2016-10" db="EMBL/GenBank/DDBJ databases">
        <authorList>
            <person name="de Groot N.N."/>
        </authorList>
    </citation>
    <scope>NUCLEOTIDE SEQUENCE [LARGE SCALE GENOMIC DNA]</scope>
    <source>
        <strain evidence="2 3">DSM 18978</strain>
    </source>
</reference>
<evidence type="ECO:0008006" key="4">
    <source>
        <dbReference type="Google" id="ProtNLM"/>
    </source>
</evidence>
<dbReference type="Proteomes" id="UP000198636">
    <property type="component" value="Unassembled WGS sequence"/>
</dbReference>
<dbReference type="EMBL" id="FMUS01000014">
    <property type="protein sequence ID" value="SCY73727.1"/>
    <property type="molecule type" value="Genomic_DNA"/>
</dbReference>
<keyword evidence="3" id="KW-1185">Reference proteome</keyword>
<feature type="chain" id="PRO_5038763564" description="LppX_LprAFG lipoprotein" evidence="1">
    <location>
        <begin position="26"/>
        <end position="242"/>
    </location>
</feature>
<dbReference type="OrthoDB" id="1953293at2"/>
<proteinExistence type="predicted"/>
<dbReference type="AlphaFoldDB" id="A0A1G5ICT1"/>
<feature type="signal peptide" evidence="1">
    <location>
        <begin position="1"/>
        <end position="25"/>
    </location>
</feature>
<evidence type="ECO:0000313" key="3">
    <source>
        <dbReference type="Proteomes" id="UP000198636"/>
    </source>
</evidence>